<sequence>MDNDHIPAHSTKSIIQKSETEGIQNQDKTGTKANKQKPPPYEKKRTPDMGVRPGAQEEEGRFQKKDGDIEFDFITIDGIGLCAFDIPTGGYPRRINEVMNLAYRPGDVILATYPKCGTHWGSEIINMIVKKRANYMKETKESAMLEALPTFEKMLERLPSPRVLNSHFPYKWFPREHIQRGGKVVHLTRNPKDTYVSFFHHCKNLLDLGHKTKDMTWTQFFDTCVIGKDVVYGTWFDYEKEIDLAKKTNKNIYTLHYENMKENPEREIQCLATFLDVQLSDSLIKDIANKCEFQNLKKADEEVKENSPEIQKMFDDFLKNCPDTKVDMYRKGIAGDWKNHFTMAQNEQFENMYEKEMRDTDVKVIY</sequence>
<protein>
    <recommendedName>
        <fullName evidence="4">Sulfotransferase domain-containing protein</fullName>
    </recommendedName>
</protein>
<dbReference type="Pfam" id="PF00685">
    <property type="entry name" value="Sulfotransfer_1"/>
    <property type="match status" value="1"/>
</dbReference>
<evidence type="ECO:0000256" key="3">
    <source>
        <dbReference type="SAM" id="MobiDB-lite"/>
    </source>
</evidence>
<dbReference type="EMBL" id="VSWD01000013">
    <property type="protein sequence ID" value="KAK3084197.1"/>
    <property type="molecule type" value="Genomic_DNA"/>
</dbReference>
<gene>
    <name evidence="5" type="ORF">FSP39_009888</name>
</gene>
<feature type="region of interest" description="Disordered" evidence="3">
    <location>
        <begin position="1"/>
        <end position="64"/>
    </location>
</feature>
<dbReference type="InterPro" id="IPR027417">
    <property type="entry name" value="P-loop_NTPase"/>
</dbReference>
<dbReference type="PANTHER" id="PTHR11783">
    <property type="entry name" value="SULFOTRANSFERASE SULT"/>
    <property type="match status" value="1"/>
</dbReference>
<feature type="compositionally biased region" description="Polar residues" evidence="3">
    <location>
        <begin position="10"/>
        <end position="33"/>
    </location>
</feature>
<keyword evidence="6" id="KW-1185">Reference proteome</keyword>
<dbReference type="InterPro" id="IPR000863">
    <property type="entry name" value="Sulfotransferase_dom"/>
</dbReference>
<evidence type="ECO:0000313" key="5">
    <source>
        <dbReference type="EMBL" id="KAK3084197.1"/>
    </source>
</evidence>
<keyword evidence="2" id="KW-0808">Transferase</keyword>
<evidence type="ECO:0000259" key="4">
    <source>
        <dbReference type="Pfam" id="PF00685"/>
    </source>
</evidence>
<feature type="domain" description="Sulfotransferase" evidence="4">
    <location>
        <begin position="106"/>
        <end position="360"/>
    </location>
</feature>
<organism evidence="5 6">
    <name type="scientific">Pinctada imbricata</name>
    <name type="common">Atlantic pearl-oyster</name>
    <name type="synonym">Pinctada martensii</name>
    <dbReference type="NCBI Taxonomy" id="66713"/>
    <lineage>
        <taxon>Eukaryota</taxon>
        <taxon>Metazoa</taxon>
        <taxon>Spiralia</taxon>
        <taxon>Lophotrochozoa</taxon>
        <taxon>Mollusca</taxon>
        <taxon>Bivalvia</taxon>
        <taxon>Autobranchia</taxon>
        <taxon>Pteriomorphia</taxon>
        <taxon>Pterioida</taxon>
        <taxon>Pterioidea</taxon>
        <taxon>Pteriidae</taxon>
        <taxon>Pinctada</taxon>
    </lineage>
</organism>
<evidence type="ECO:0000256" key="2">
    <source>
        <dbReference type="ARBA" id="ARBA00022679"/>
    </source>
</evidence>
<name>A0AA88XN52_PINIB</name>
<comment type="caution">
    <text evidence="5">The sequence shown here is derived from an EMBL/GenBank/DDBJ whole genome shotgun (WGS) entry which is preliminary data.</text>
</comment>
<dbReference type="GO" id="GO:0008146">
    <property type="term" value="F:sulfotransferase activity"/>
    <property type="evidence" value="ECO:0007669"/>
    <property type="project" value="InterPro"/>
</dbReference>
<proteinExistence type="inferred from homology"/>
<evidence type="ECO:0000313" key="6">
    <source>
        <dbReference type="Proteomes" id="UP001186944"/>
    </source>
</evidence>
<accession>A0AA88XN52</accession>
<comment type="similarity">
    <text evidence="1">Belongs to the sulfotransferase 1 family.</text>
</comment>
<dbReference type="Proteomes" id="UP001186944">
    <property type="component" value="Unassembled WGS sequence"/>
</dbReference>
<dbReference type="AlphaFoldDB" id="A0AA88XN52"/>
<dbReference type="SUPFAM" id="SSF52540">
    <property type="entry name" value="P-loop containing nucleoside triphosphate hydrolases"/>
    <property type="match status" value="1"/>
</dbReference>
<evidence type="ECO:0000256" key="1">
    <source>
        <dbReference type="ARBA" id="ARBA00005771"/>
    </source>
</evidence>
<reference evidence="5" key="1">
    <citation type="submission" date="2019-08" db="EMBL/GenBank/DDBJ databases">
        <title>The improved chromosome-level genome for the pearl oyster Pinctada fucata martensii using PacBio sequencing and Hi-C.</title>
        <authorList>
            <person name="Zheng Z."/>
        </authorList>
    </citation>
    <scope>NUCLEOTIDE SEQUENCE</scope>
    <source>
        <strain evidence="5">ZZ-2019</strain>
        <tissue evidence="5">Adductor muscle</tissue>
    </source>
</reference>
<dbReference type="Gene3D" id="3.40.50.300">
    <property type="entry name" value="P-loop containing nucleotide triphosphate hydrolases"/>
    <property type="match status" value="1"/>
</dbReference>